<name>A0A084VUA5_ANOSI</name>
<reference evidence="2" key="2">
    <citation type="submission" date="2020-05" db="UniProtKB">
        <authorList>
            <consortium name="EnsemblMetazoa"/>
        </authorList>
    </citation>
    <scope>IDENTIFICATION</scope>
</reference>
<evidence type="ECO:0000313" key="3">
    <source>
        <dbReference type="Proteomes" id="UP000030765"/>
    </source>
</evidence>
<dbReference type="VEuPathDB" id="VectorBase:ASIC009147"/>
<reference evidence="1 3" key="1">
    <citation type="journal article" date="2014" name="BMC Genomics">
        <title>Genome sequence of Anopheles sinensis provides insight into genetics basis of mosquito competence for malaria parasites.</title>
        <authorList>
            <person name="Zhou D."/>
            <person name="Zhang D."/>
            <person name="Ding G."/>
            <person name="Shi L."/>
            <person name="Hou Q."/>
            <person name="Ye Y."/>
            <person name="Xu Y."/>
            <person name="Zhou H."/>
            <person name="Xiong C."/>
            <person name="Li S."/>
            <person name="Yu J."/>
            <person name="Hong S."/>
            <person name="Yu X."/>
            <person name="Zou P."/>
            <person name="Chen C."/>
            <person name="Chang X."/>
            <person name="Wang W."/>
            <person name="Lv Y."/>
            <person name="Sun Y."/>
            <person name="Ma L."/>
            <person name="Shen B."/>
            <person name="Zhu C."/>
        </authorList>
    </citation>
    <scope>NUCLEOTIDE SEQUENCE [LARGE SCALE GENOMIC DNA]</scope>
</reference>
<evidence type="ECO:0000313" key="2">
    <source>
        <dbReference type="EnsemblMetazoa" id="ASIC009147-PA"/>
    </source>
</evidence>
<dbReference type="EMBL" id="KE525103">
    <property type="protein sequence ID" value="KFB41549.1"/>
    <property type="molecule type" value="Genomic_DNA"/>
</dbReference>
<sequence>MTPCQCVRATRLALLIHIPIRQKNPQMIVFAVLLSVAAVLSLPASQDESLFGQAEGVQETVHVQPAGSAGVPQVAPDKEAALPGMNALHGSYPGGICAEAAVQK</sequence>
<evidence type="ECO:0000313" key="1">
    <source>
        <dbReference type="EMBL" id="KFB41549.1"/>
    </source>
</evidence>
<dbReference type="Proteomes" id="UP000030765">
    <property type="component" value="Unassembled WGS sequence"/>
</dbReference>
<proteinExistence type="predicted"/>
<accession>A0A084VUA5</accession>
<dbReference type="EMBL" id="ATLV01016712">
    <property type="status" value="NOT_ANNOTATED_CDS"/>
    <property type="molecule type" value="Genomic_DNA"/>
</dbReference>
<keyword evidence="3" id="KW-1185">Reference proteome</keyword>
<gene>
    <name evidence="1" type="ORF">ZHAS_00009147</name>
</gene>
<organism evidence="1">
    <name type="scientific">Anopheles sinensis</name>
    <name type="common">Mosquito</name>
    <dbReference type="NCBI Taxonomy" id="74873"/>
    <lineage>
        <taxon>Eukaryota</taxon>
        <taxon>Metazoa</taxon>
        <taxon>Ecdysozoa</taxon>
        <taxon>Arthropoda</taxon>
        <taxon>Hexapoda</taxon>
        <taxon>Insecta</taxon>
        <taxon>Pterygota</taxon>
        <taxon>Neoptera</taxon>
        <taxon>Endopterygota</taxon>
        <taxon>Diptera</taxon>
        <taxon>Nematocera</taxon>
        <taxon>Culicoidea</taxon>
        <taxon>Culicidae</taxon>
        <taxon>Anophelinae</taxon>
        <taxon>Anopheles</taxon>
    </lineage>
</organism>
<dbReference type="EnsemblMetazoa" id="ASIC009147-RA">
    <property type="protein sequence ID" value="ASIC009147-PA"/>
    <property type="gene ID" value="ASIC009147"/>
</dbReference>
<protein>
    <submittedName>
        <fullName evidence="1">AGAP012531-PA-like protein</fullName>
    </submittedName>
</protein>
<dbReference type="AlphaFoldDB" id="A0A084VUA5"/>